<sequence length="188" mass="21040">MHKTQAFSLSGSPLPDWNTFLCAYDVTDWHDRTSPTSLQYLGFPLFSSITQQDSYGTTLLSKIETFCSIHGSRSLSFFCSIVRGFFHVNSFPPIAFDTLCLPRLQGGLGILDPGIQQCALQLCWLKPLIRNPLLPHGLVPQWFSTLLCSDVPTVDPLLPLLFSDCHPRNHRTLDSPLHLVLKAMDTLP</sequence>
<dbReference type="VEuPathDB" id="FungiDB:PHYBLDRAFT_143907"/>
<keyword evidence="2" id="KW-1185">Reference proteome</keyword>
<reference evidence="2" key="1">
    <citation type="submission" date="2015-06" db="EMBL/GenBank/DDBJ databases">
        <title>Expansion of signal transduction pathways in fungi by whole-genome duplication.</title>
        <authorList>
            <consortium name="DOE Joint Genome Institute"/>
            <person name="Corrochano L.M."/>
            <person name="Kuo A."/>
            <person name="Marcet-Houben M."/>
            <person name="Polaino S."/>
            <person name="Salamov A."/>
            <person name="Villalobos J.M."/>
            <person name="Alvarez M.I."/>
            <person name="Avalos J."/>
            <person name="Benito E.P."/>
            <person name="Benoit I."/>
            <person name="Burger G."/>
            <person name="Camino L.P."/>
            <person name="Canovas D."/>
            <person name="Cerda-Olmedo E."/>
            <person name="Cheng J.-F."/>
            <person name="Dominguez A."/>
            <person name="Elias M."/>
            <person name="Eslava A.P."/>
            <person name="Glaser F."/>
            <person name="Grimwood J."/>
            <person name="Gutierrez G."/>
            <person name="Heitman J."/>
            <person name="Henrissat B."/>
            <person name="Iturriaga E.A."/>
            <person name="Lang B.F."/>
            <person name="Lavin J.L."/>
            <person name="Lee S."/>
            <person name="Li W."/>
            <person name="Lindquist E."/>
            <person name="Lopez-Garcia S."/>
            <person name="Luque E.M."/>
            <person name="Marcos A.T."/>
            <person name="Martin J."/>
            <person name="McCluskey K."/>
            <person name="Medina H.R."/>
            <person name="Miralles-Duran A."/>
            <person name="Miyazaki A."/>
            <person name="Munoz-Torres E."/>
            <person name="Oguiza J.A."/>
            <person name="Ohm R."/>
            <person name="Olmedo M."/>
            <person name="Orejas M."/>
            <person name="Ortiz-Castellanos L."/>
            <person name="Pisabarro A.G."/>
            <person name="Rodriguez-Romero J."/>
            <person name="Ruiz-Herrera J."/>
            <person name="Ruiz-Vazquez R."/>
            <person name="Sanz C."/>
            <person name="Schackwitz W."/>
            <person name="Schmutz J."/>
            <person name="Shahriari M."/>
            <person name="Shelest E."/>
            <person name="Silva-Franco F."/>
            <person name="Soanes D."/>
            <person name="Syed K."/>
            <person name="Tagua V.G."/>
            <person name="Talbot N.J."/>
            <person name="Thon M."/>
            <person name="De vries R.P."/>
            <person name="Wiebenga A."/>
            <person name="Yadav J.S."/>
            <person name="Braun E.L."/>
            <person name="Baker S."/>
            <person name="Garre V."/>
            <person name="Horwitz B."/>
            <person name="Torres-Martinez S."/>
            <person name="Idnurm A."/>
            <person name="Herrera-Estrella A."/>
            <person name="Gabaldon T."/>
            <person name="Grigoriev I.V."/>
        </authorList>
    </citation>
    <scope>NUCLEOTIDE SEQUENCE [LARGE SCALE GENOMIC DNA]</scope>
    <source>
        <strain evidence="2">NRRL 1555(-)</strain>
    </source>
</reference>
<dbReference type="InParanoid" id="A0A163ATE2"/>
<gene>
    <name evidence="1" type="ORF">PHYBLDRAFT_143907</name>
</gene>
<dbReference type="OrthoDB" id="2426083at2759"/>
<organism evidence="1 2">
    <name type="scientific">Phycomyces blakesleeanus (strain ATCC 8743b / DSM 1359 / FGSC 10004 / NBRC 33097 / NRRL 1555)</name>
    <dbReference type="NCBI Taxonomy" id="763407"/>
    <lineage>
        <taxon>Eukaryota</taxon>
        <taxon>Fungi</taxon>
        <taxon>Fungi incertae sedis</taxon>
        <taxon>Mucoromycota</taxon>
        <taxon>Mucoromycotina</taxon>
        <taxon>Mucoromycetes</taxon>
        <taxon>Mucorales</taxon>
        <taxon>Phycomycetaceae</taxon>
        <taxon>Phycomyces</taxon>
    </lineage>
</organism>
<protein>
    <submittedName>
        <fullName evidence="1">Uncharacterized protein</fullName>
    </submittedName>
</protein>
<dbReference type="Proteomes" id="UP000077315">
    <property type="component" value="Unassembled WGS sequence"/>
</dbReference>
<dbReference type="GeneID" id="28992001"/>
<name>A0A163ATE2_PHYB8</name>
<accession>A0A163ATE2</accession>
<evidence type="ECO:0000313" key="2">
    <source>
        <dbReference type="Proteomes" id="UP000077315"/>
    </source>
</evidence>
<dbReference type="RefSeq" id="XP_018293701.1">
    <property type="nucleotide sequence ID" value="XM_018431095.1"/>
</dbReference>
<proteinExistence type="predicted"/>
<evidence type="ECO:0000313" key="1">
    <source>
        <dbReference type="EMBL" id="OAD75661.1"/>
    </source>
</evidence>
<dbReference type="EMBL" id="KV440977">
    <property type="protein sequence ID" value="OAD75661.1"/>
    <property type="molecule type" value="Genomic_DNA"/>
</dbReference>
<dbReference type="AlphaFoldDB" id="A0A163ATE2"/>